<dbReference type="Pfam" id="PF13432">
    <property type="entry name" value="TPR_16"/>
    <property type="match status" value="1"/>
</dbReference>
<dbReference type="RefSeq" id="WP_397078261.1">
    <property type="nucleotide sequence ID" value="NZ_JBITGY010000001.1"/>
</dbReference>
<keyword evidence="3" id="KW-1185">Reference proteome</keyword>
<dbReference type="PANTHER" id="PTHR12558:SF13">
    <property type="entry name" value="CELL DIVISION CYCLE PROTEIN 27 HOMOLOG"/>
    <property type="match status" value="1"/>
</dbReference>
<dbReference type="InterPro" id="IPR011990">
    <property type="entry name" value="TPR-like_helical_dom_sf"/>
</dbReference>
<dbReference type="EMBL" id="JBITGY010000001">
    <property type="protein sequence ID" value="MFI6496255.1"/>
    <property type="molecule type" value="Genomic_DNA"/>
</dbReference>
<gene>
    <name evidence="2" type="ORF">ACIBG2_02670</name>
</gene>
<evidence type="ECO:0000313" key="2">
    <source>
        <dbReference type="EMBL" id="MFI6496255.1"/>
    </source>
</evidence>
<proteinExistence type="predicted"/>
<accession>A0ABW7YK25</accession>
<dbReference type="SUPFAM" id="SSF48452">
    <property type="entry name" value="TPR-like"/>
    <property type="match status" value="1"/>
</dbReference>
<dbReference type="InterPro" id="IPR019734">
    <property type="entry name" value="TPR_rpt"/>
</dbReference>
<dbReference type="PANTHER" id="PTHR12558">
    <property type="entry name" value="CELL DIVISION CYCLE 16,23,27"/>
    <property type="match status" value="1"/>
</dbReference>
<dbReference type="Gene3D" id="1.25.40.10">
    <property type="entry name" value="Tetratricopeptide repeat domain"/>
    <property type="match status" value="4"/>
</dbReference>
<keyword evidence="1" id="KW-0802">TPR repeat</keyword>
<evidence type="ECO:0000313" key="3">
    <source>
        <dbReference type="Proteomes" id="UP001612741"/>
    </source>
</evidence>
<dbReference type="Proteomes" id="UP001612741">
    <property type="component" value="Unassembled WGS sequence"/>
</dbReference>
<reference evidence="2 3" key="1">
    <citation type="submission" date="2024-10" db="EMBL/GenBank/DDBJ databases">
        <title>The Natural Products Discovery Center: Release of the First 8490 Sequenced Strains for Exploring Actinobacteria Biosynthetic Diversity.</title>
        <authorList>
            <person name="Kalkreuter E."/>
            <person name="Kautsar S.A."/>
            <person name="Yang D."/>
            <person name="Bader C.D."/>
            <person name="Teijaro C.N."/>
            <person name="Fluegel L."/>
            <person name="Davis C.M."/>
            <person name="Simpson J.R."/>
            <person name="Lauterbach L."/>
            <person name="Steele A.D."/>
            <person name="Gui C."/>
            <person name="Meng S."/>
            <person name="Li G."/>
            <person name="Viehrig K."/>
            <person name="Ye F."/>
            <person name="Su P."/>
            <person name="Kiefer A.F."/>
            <person name="Nichols A."/>
            <person name="Cepeda A.J."/>
            <person name="Yan W."/>
            <person name="Fan B."/>
            <person name="Jiang Y."/>
            <person name="Adhikari A."/>
            <person name="Zheng C.-J."/>
            <person name="Schuster L."/>
            <person name="Cowan T.M."/>
            <person name="Smanski M.J."/>
            <person name="Chevrette M.G."/>
            <person name="De Carvalho L.P.S."/>
            <person name="Shen B."/>
        </authorList>
    </citation>
    <scope>NUCLEOTIDE SEQUENCE [LARGE SCALE GENOMIC DNA]</scope>
    <source>
        <strain evidence="2 3">NPDC050545</strain>
    </source>
</reference>
<comment type="caution">
    <text evidence="2">The sequence shown here is derived from an EMBL/GenBank/DDBJ whole genome shotgun (WGS) entry which is preliminary data.</text>
</comment>
<organism evidence="2 3">
    <name type="scientific">Nonomuraea typhae</name>
    <dbReference type="NCBI Taxonomy" id="2603600"/>
    <lineage>
        <taxon>Bacteria</taxon>
        <taxon>Bacillati</taxon>
        <taxon>Actinomycetota</taxon>
        <taxon>Actinomycetes</taxon>
        <taxon>Streptosporangiales</taxon>
        <taxon>Streptosporangiaceae</taxon>
        <taxon>Nonomuraea</taxon>
    </lineage>
</organism>
<name>A0ABW7YK25_9ACTN</name>
<sequence length="410" mass="45259">MLGGGGAAHFAKGAYGKAEPDLRAALVLNHPDEPIDLLALVTLRNTLQRTKQAEEAVELLRAHATDEAGVRPNRDPQAVVYYSEALQYVGRVEEAKDVLDQAARLWPEQASIHSALAWLESAMGRHDAALRAAQTAVDQAPRSADRLYVLGSIQRTAKESLKAVETLTRAVRLEPEAAWIWAELSIALAYVGAWDLAVEAGVEATAPGRQVTAYCEEMLAWAYRYRDEPDLPAALAAYERALELDANSAGAHSGKGDTLYALGRIEQAHACYERVLELLTSNDLDRLSTKAWCLYRLGRFPEALDFYQQYLAVKPDQPGFVLFDLGLLAWAEGDDEAARLAYGNALAQTEEVEARERRRGLLDVAIRDLECDRRGNLDTREQLLSKLRGERRHLPKYEGTTAAPDPSTPE</sequence>
<feature type="repeat" description="TPR" evidence="1">
    <location>
        <begin position="144"/>
        <end position="177"/>
    </location>
</feature>
<protein>
    <submittedName>
        <fullName evidence="2">Tetratricopeptide repeat protein</fullName>
    </submittedName>
</protein>
<dbReference type="SMART" id="SM00028">
    <property type="entry name" value="TPR"/>
    <property type="match status" value="6"/>
</dbReference>
<dbReference type="PROSITE" id="PS50005">
    <property type="entry name" value="TPR"/>
    <property type="match status" value="1"/>
</dbReference>
<evidence type="ECO:0000256" key="1">
    <source>
        <dbReference type="PROSITE-ProRule" id="PRU00339"/>
    </source>
</evidence>
<dbReference type="Pfam" id="PF13424">
    <property type="entry name" value="TPR_12"/>
    <property type="match status" value="1"/>
</dbReference>